<protein>
    <submittedName>
        <fullName evidence="1">Uncharacterized protein</fullName>
    </submittedName>
</protein>
<dbReference type="EMBL" id="LAZR01029464">
    <property type="protein sequence ID" value="KKL59500.1"/>
    <property type="molecule type" value="Genomic_DNA"/>
</dbReference>
<accession>A0A0F9FQC9</accession>
<sequence>MNTLADSVIYDSIKNKLIKGKFVGSIISKCNDNIIFSDNLTILESGEISISQGLVVGFEEVNQKFTAFSRKHELSWENIKESPLEYSVLISDTIMNQYHREQFSADFPFTINLSHTAGLYLNDAGINHLDFFKEEILKNPISLIKNGIIMADRVVTNEKGDPVFYDCIIVGRDEDDEIKTSYETFVPIDDENVLYIVILGFEELRE</sequence>
<evidence type="ECO:0000313" key="1">
    <source>
        <dbReference type="EMBL" id="KKL59500.1"/>
    </source>
</evidence>
<gene>
    <name evidence="1" type="ORF">LCGC14_2214730</name>
</gene>
<reference evidence="1" key="1">
    <citation type="journal article" date="2015" name="Nature">
        <title>Complex archaea that bridge the gap between prokaryotes and eukaryotes.</title>
        <authorList>
            <person name="Spang A."/>
            <person name="Saw J.H."/>
            <person name="Jorgensen S.L."/>
            <person name="Zaremba-Niedzwiedzka K."/>
            <person name="Martijn J."/>
            <person name="Lind A.E."/>
            <person name="van Eijk R."/>
            <person name="Schleper C."/>
            <person name="Guy L."/>
            <person name="Ettema T.J."/>
        </authorList>
    </citation>
    <scope>NUCLEOTIDE SEQUENCE</scope>
</reference>
<proteinExistence type="predicted"/>
<comment type="caution">
    <text evidence="1">The sequence shown here is derived from an EMBL/GenBank/DDBJ whole genome shotgun (WGS) entry which is preliminary data.</text>
</comment>
<organism evidence="1">
    <name type="scientific">marine sediment metagenome</name>
    <dbReference type="NCBI Taxonomy" id="412755"/>
    <lineage>
        <taxon>unclassified sequences</taxon>
        <taxon>metagenomes</taxon>
        <taxon>ecological metagenomes</taxon>
    </lineage>
</organism>
<name>A0A0F9FQC9_9ZZZZ</name>
<dbReference type="AlphaFoldDB" id="A0A0F9FQC9"/>